<protein>
    <submittedName>
        <fullName evidence="2">Ribosomal protein S2</fullName>
    </submittedName>
</protein>
<dbReference type="GO" id="GO:0006412">
    <property type="term" value="P:translation"/>
    <property type="evidence" value="ECO:0007669"/>
    <property type="project" value="InterPro"/>
</dbReference>
<geneLocation type="mitochondrion" evidence="2"/>
<reference evidence="2" key="1">
    <citation type="submission" date="2019-10" db="EMBL/GenBank/DDBJ databases">
        <title>Complete mitogenome of the streptophyte green alga Coleochaete scutata (Coleochaetophyceae).</title>
        <authorList>
            <person name="Turmel M."/>
            <person name="Otis C."/>
            <person name="Lemieux C."/>
        </authorList>
    </citation>
    <scope>NUCLEOTIDE SEQUENCE</scope>
</reference>
<dbReference type="HAMAP" id="MF_00291_B">
    <property type="entry name" value="Ribosomal_uS2_B"/>
    <property type="match status" value="1"/>
</dbReference>
<dbReference type="AlphaFoldDB" id="A0A5P9NVZ0"/>
<dbReference type="InterPro" id="IPR023591">
    <property type="entry name" value="Ribosomal_uS2_flav_dom_sf"/>
</dbReference>
<keyword evidence="2" id="KW-0689">Ribosomal protein</keyword>
<keyword evidence="2" id="KW-0496">Mitochondrion</keyword>
<dbReference type="Pfam" id="PF00318">
    <property type="entry name" value="Ribosomal_S2"/>
    <property type="match status" value="1"/>
</dbReference>
<dbReference type="GO" id="GO:0005763">
    <property type="term" value="C:mitochondrial small ribosomal subunit"/>
    <property type="evidence" value="ECO:0007669"/>
    <property type="project" value="TreeGrafter"/>
</dbReference>
<dbReference type="RefSeq" id="YP_009710031.1">
    <property type="nucleotide sequence ID" value="NC_045180.1"/>
</dbReference>
<dbReference type="PANTHER" id="PTHR12534">
    <property type="entry name" value="30S RIBOSOMAL PROTEIN S2 PROKARYOTIC AND ORGANELLAR"/>
    <property type="match status" value="1"/>
</dbReference>
<keyword evidence="2" id="KW-0687">Ribonucleoprotein</keyword>
<dbReference type="CDD" id="cd01425">
    <property type="entry name" value="RPS2"/>
    <property type="match status" value="1"/>
</dbReference>
<dbReference type="PANTHER" id="PTHR12534:SF1">
    <property type="entry name" value="SMALL RIBOSOMAL SUBUNIT PROTEIN US2M"/>
    <property type="match status" value="1"/>
</dbReference>
<sequence length="334" mass="37851">MYINMLDYYTNRNRFSSKIFDNHGSTLRGWSGLGSSFFATQKHLRVFAGAPNGVSYATLRNVVDATEGRNAECFSRPSVPDRIPFDLLIIHKLLQINAHWGSRTSNSAFKPYLLGFRNGIAIINLEQTVMCLQRALKFLKYVIRKKGHLLFVNHDPECARIIQKTAEKTGQSCLINKWIGGFFTNRRQMNNSVSLTDFTGSFAAPKIDTSRAHFTKASFHFKTMQKRENGEANEVSFPLSTSHRFARPKGSPWSGETVGKKFDCLIIFNPNYNAAAILEAHRAQIAIVSIVDSDTSNYLISKITYPIPINSRSFQCVYYICHLMIQTILQIKTK</sequence>
<dbReference type="GeneID" id="42369848"/>
<evidence type="ECO:0000313" key="2">
    <source>
        <dbReference type="EMBL" id="QFU80136.1"/>
    </source>
</evidence>
<dbReference type="EMBL" id="MN613583">
    <property type="protein sequence ID" value="QFU80136.1"/>
    <property type="molecule type" value="Genomic_DNA"/>
</dbReference>
<dbReference type="InterPro" id="IPR005706">
    <property type="entry name" value="Ribosomal_uS2_bac/mit/plastid"/>
</dbReference>
<dbReference type="PRINTS" id="PR00395">
    <property type="entry name" value="RIBOSOMALS2"/>
</dbReference>
<comment type="similarity">
    <text evidence="1">Belongs to the universal ribosomal protein uS2 family.</text>
</comment>
<accession>A0A5P9NVZ0</accession>
<dbReference type="Gene3D" id="3.40.50.10490">
    <property type="entry name" value="Glucose-6-phosphate isomerase like protein, domain 1"/>
    <property type="match status" value="1"/>
</dbReference>
<gene>
    <name evidence="2" type="primary">rps2</name>
</gene>
<dbReference type="SUPFAM" id="SSF52313">
    <property type="entry name" value="Ribosomal protein S2"/>
    <property type="match status" value="1"/>
</dbReference>
<dbReference type="GO" id="GO:0003735">
    <property type="term" value="F:structural constituent of ribosome"/>
    <property type="evidence" value="ECO:0007669"/>
    <property type="project" value="InterPro"/>
</dbReference>
<name>A0A5P9NVZ0_COLSC</name>
<proteinExistence type="inferred from homology"/>
<organism evidence="2">
    <name type="scientific">Coleochaete scutata</name>
    <dbReference type="NCBI Taxonomy" id="3125"/>
    <lineage>
        <taxon>Eukaryota</taxon>
        <taxon>Viridiplantae</taxon>
        <taxon>Streptophyta</taxon>
        <taxon>Coleochaetophyceae</taxon>
        <taxon>Coleochaetales</taxon>
        <taxon>Coleochaetaceae</taxon>
        <taxon>Coleochaete</taxon>
    </lineage>
</organism>
<dbReference type="InterPro" id="IPR001865">
    <property type="entry name" value="Ribosomal_uS2"/>
</dbReference>
<evidence type="ECO:0000256" key="1">
    <source>
        <dbReference type="ARBA" id="ARBA00006242"/>
    </source>
</evidence>